<evidence type="ECO:0000313" key="2">
    <source>
        <dbReference type="Proteomes" id="UP000187313"/>
    </source>
</evidence>
<reference evidence="1 2" key="1">
    <citation type="submission" date="2016-10" db="EMBL/GenBank/DDBJ databases">
        <title>Paenibacillus species isolates.</title>
        <authorList>
            <person name="Beno S.M."/>
        </authorList>
    </citation>
    <scope>NUCLEOTIDE SEQUENCE [LARGE SCALE GENOMIC DNA]</scope>
    <source>
        <strain evidence="1 2">FSL R5-0923</strain>
    </source>
</reference>
<accession>A0ABX3HFW1</accession>
<evidence type="ECO:0008006" key="3">
    <source>
        <dbReference type="Google" id="ProtNLM"/>
    </source>
</evidence>
<gene>
    <name evidence="1" type="ORF">BSK51_21550</name>
</gene>
<keyword evidence="2" id="KW-1185">Reference proteome</keyword>
<evidence type="ECO:0000313" key="1">
    <source>
        <dbReference type="EMBL" id="OMD48519.1"/>
    </source>
</evidence>
<protein>
    <recommendedName>
        <fullName evidence="3">RNA polymerase sigma factor 70 region 4 type 2 domain-containing protein</fullName>
    </recommendedName>
</protein>
<proteinExistence type="predicted"/>
<dbReference type="EMBL" id="MPTD01000015">
    <property type="protein sequence ID" value="OMD48519.1"/>
    <property type="molecule type" value="Genomic_DNA"/>
</dbReference>
<dbReference type="RefSeq" id="WP_076300216.1">
    <property type="nucleotide sequence ID" value="NZ_MPTD01000015.1"/>
</dbReference>
<organism evidence="1 2">
    <name type="scientific">Paenibacillus odorifer</name>
    <dbReference type="NCBI Taxonomy" id="189426"/>
    <lineage>
        <taxon>Bacteria</taxon>
        <taxon>Bacillati</taxon>
        <taxon>Bacillota</taxon>
        <taxon>Bacilli</taxon>
        <taxon>Bacillales</taxon>
        <taxon>Paenibacillaceae</taxon>
        <taxon>Paenibacillus</taxon>
    </lineage>
</organism>
<name>A0ABX3HFW1_9BACL</name>
<dbReference type="Proteomes" id="UP000187313">
    <property type="component" value="Unassembled WGS sequence"/>
</dbReference>
<comment type="caution">
    <text evidence="1">The sequence shown here is derived from an EMBL/GenBank/DDBJ whole genome shotgun (WGS) entry which is preliminary data.</text>
</comment>
<sequence>MANIFMLMKQSIGLLNAEKRFCRDTAKLELIQEKVDALEEVFDFAKEYAPSANHQVFSTVEERLWFYLTEGNLNYHKVADRFGVSVQAVAGNVHYASREFSDLVGSQINQINDAGDIEAVWEALSEFRNIRKSVVNPHDLSEISEELLKSLLKRKKYKIGGVEYAKNTPPIIIP</sequence>